<feature type="signal peptide" evidence="2">
    <location>
        <begin position="1"/>
        <end position="22"/>
    </location>
</feature>
<organism evidence="3 4">
    <name type="scientific">Cellulosimicrobium aquatile</name>
    <dbReference type="NCBI Taxonomy" id="1612203"/>
    <lineage>
        <taxon>Bacteria</taxon>
        <taxon>Bacillati</taxon>
        <taxon>Actinomycetota</taxon>
        <taxon>Actinomycetes</taxon>
        <taxon>Micrococcales</taxon>
        <taxon>Promicromonosporaceae</taxon>
        <taxon>Cellulosimicrobium</taxon>
    </lineage>
</organism>
<feature type="region of interest" description="Disordered" evidence="1">
    <location>
        <begin position="37"/>
        <end position="60"/>
    </location>
</feature>
<feature type="chain" id="PRO_5038850747" description="Heavy-metal-associated domain-containing protein" evidence="2">
    <location>
        <begin position="23"/>
        <end position="323"/>
    </location>
</feature>
<proteinExistence type="predicted"/>
<feature type="compositionally biased region" description="Low complexity" evidence="1">
    <location>
        <begin position="37"/>
        <end position="48"/>
    </location>
</feature>
<evidence type="ECO:0000313" key="3">
    <source>
        <dbReference type="EMBL" id="SIP94560.1"/>
    </source>
</evidence>
<evidence type="ECO:0008006" key="5">
    <source>
        <dbReference type="Google" id="ProtNLM"/>
    </source>
</evidence>
<reference evidence="4" key="1">
    <citation type="submission" date="2017-01" db="EMBL/GenBank/DDBJ databases">
        <authorList>
            <person name="Varghese N."/>
            <person name="Submissions S."/>
        </authorList>
    </citation>
    <scope>NUCLEOTIDE SEQUENCE [LARGE SCALE GENOMIC DNA]</scope>
    <source>
        <strain evidence="4">3bp</strain>
    </source>
</reference>
<name>A0A1N6NR76_9MICO</name>
<dbReference type="AlphaFoldDB" id="A0A1N6NR76"/>
<feature type="compositionally biased region" description="Low complexity" evidence="1">
    <location>
        <begin position="300"/>
        <end position="311"/>
    </location>
</feature>
<dbReference type="RefSeq" id="WP_076403816.1">
    <property type="nucleotide sequence ID" value="NZ_FTMI01000001.1"/>
</dbReference>
<dbReference type="Proteomes" id="UP000186235">
    <property type="component" value="Unassembled WGS sequence"/>
</dbReference>
<gene>
    <name evidence="3" type="ORF">SAMN05518682_0669</name>
</gene>
<protein>
    <recommendedName>
        <fullName evidence="5">Heavy-metal-associated domain-containing protein</fullName>
    </recommendedName>
</protein>
<sequence>MRAPARIALYVAGLGVVFVASAAVAGAVVPEGALAEPPAAHAPEQHAATSDDPPQETTRGAEMVGGLSLEQGGYTLGEIEAPQSPGTPGELAFTLADPMGAPVTDFAVAHEQRLHLVVVRSDGAHYRHAHPELDDAGRWSVPWTWDAAGTYRVYADAVPTGGDPITLSRTVEVAGDVVPGRAGAPTTTASVDGYDVTLDGSLQVGTASRLTLEVTRDGEPVTTLEPYLGAFGHLVALRDGDLAYLHAHPEGAEAAPGEVSGPTVAFAVEAPTAGRYLLYLDFQVEGQVRTAAFTVEATGATATPADAPADAPADDDPAAHDDH</sequence>
<evidence type="ECO:0000256" key="2">
    <source>
        <dbReference type="SAM" id="SignalP"/>
    </source>
</evidence>
<keyword evidence="2" id="KW-0732">Signal</keyword>
<evidence type="ECO:0000256" key="1">
    <source>
        <dbReference type="SAM" id="MobiDB-lite"/>
    </source>
</evidence>
<evidence type="ECO:0000313" key="4">
    <source>
        <dbReference type="Proteomes" id="UP000186235"/>
    </source>
</evidence>
<feature type="region of interest" description="Disordered" evidence="1">
    <location>
        <begin position="300"/>
        <end position="323"/>
    </location>
</feature>
<keyword evidence="4" id="KW-1185">Reference proteome</keyword>
<dbReference type="EMBL" id="FTMI01000001">
    <property type="protein sequence ID" value="SIP94560.1"/>
    <property type="molecule type" value="Genomic_DNA"/>
</dbReference>
<accession>A0A1N6NR76</accession>